<dbReference type="PANTHER" id="PTHR10684">
    <property type="entry name" value="NUCLEAR RECEPTOR COACTIVATOR"/>
    <property type="match status" value="1"/>
</dbReference>
<dbReference type="GO" id="GO:0005634">
    <property type="term" value="C:nucleus"/>
    <property type="evidence" value="ECO:0007669"/>
    <property type="project" value="InterPro"/>
</dbReference>
<proteinExistence type="predicted"/>
<feature type="region of interest" description="Disordered" evidence="1">
    <location>
        <begin position="889"/>
        <end position="920"/>
    </location>
</feature>
<keyword evidence="4" id="KW-1185">Reference proteome</keyword>
<dbReference type="InterPro" id="IPR000014">
    <property type="entry name" value="PAS"/>
</dbReference>
<feature type="domain" description="PAS" evidence="2">
    <location>
        <begin position="243"/>
        <end position="301"/>
    </location>
</feature>
<reference evidence="3 4" key="1">
    <citation type="journal article" date="2022" name="Nat. Ecol. Evol.">
        <title>A masculinizing supergene underlies an exaggerated male reproductive morph in a spider.</title>
        <authorList>
            <person name="Hendrickx F."/>
            <person name="De Corte Z."/>
            <person name="Sonet G."/>
            <person name="Van Belleghem S.M."/>
            <person name="Kostlbacher S."/>
            <person name="Vangestel C."/>
        </authorList>
    </citation>
    <scope>NUCLEOTIDE SEQUENCE [LARGE SCALE GENOMIC DNA]</scope>
    <source>
        <strain evidence="3">W744_W776</strain>
    </source>
</reference>
<feature type="compositionally biased region" description="Low complexity" evidence="1">
    <location>
        <begin position="414"/>
        <end position="434"/>
    </location>
</feature>
<accession>A0AAV6UKH0</accession>
<feature type="region of interest" description="Disordered" evidence="1">
    <location>
        <begin position="782"/>
        <end position="801"/>
    </location>
</feature>
<evidence type="ECO:0000313" key="3">
    <source>
        <dbReference type="EMBL" id="KAG8184183.1"/>
    </source>
</evidence>
<feature type="compositionally biased region" description="Low complexity" evidence="1">
    <location>
        <begin position="975"/>
        <end position="996"/>
    </location>
</feature>
<dbReference type="Pfam" id="PF14598">
    <property type="entry name" value="PAS_11"/>
    <property type="match status" value="1"/>
</dbReference>
<dbReference type="InterPro" id="IPR013767">
    <property type="entry name" value="PAS_fold"/>
</dbReference>
<dbReference type="CDD" id="cd00130">
    <property type="entry name" value="PAS"/>
    <property type="match status" value="2"/>
</dbReference>
<feature type="region of interest" description="Disordered" evidence="1">
    <location>
        <begin position="401"/>
        <end position="515"/>
    </location>
</feature>
<dbReference type="InterPro" id="IPR017426">
    <property type="entry name" value="Nuclear_rcpt_coactivator"/>
</dbReference>
<feature type="region of interest" description="Disordered" evidence="1">
    <location>
        <begin position="570"/>
        <end position="613"/>
    </location>
</feature>
<feature type="compositionally biased region" description="Gly residues" evidence="1">
    <location>
        <begin position="957"/>
        <end position="969"/>
    </location>
</feature>
<feature type="region of interest" description="Disordered" evidence="1">
    <location>
        <begin position="1011"/>
        <end position="1127"/>
    </location>
</feature>
<feature type="compositionally biased region" description="Low complexity" evidence="1">
    <location>
        <begin position="1019"/>
        <end position="1036"/>
    </location>
</feature>
<feature type="compositionally biased region" description="Low complexity" evidence="1">
    <location>
        <begin position="889"/>
        <end position="903"/>
    </location>
</feature>
<dbReference type="InterPro" id="IPR035965">
    <property type="entry name" value="PAS-like_dom_sf"/>
</dbReference>
<dbReference type="Pfam" id="PF00989">
    <property type="entry name" value="PAS"/>
    <property type="match status" value="1"/>
</dbReference>
<feature type="compositionally biased region" description="Low complexity" evidence="1">
    <location>
        <begin position="1093"/>
        <end position="1115"/>
    </location>
</feature>
<dbReference type="PROSITE" id="PS50112">
    <property type="entry name" value="PAS"/>
    <property type="match status" value="2"/>
</dbReference>
<dbReference type="GO" id="GO:0032870">
    <property type="term" value="P:cellular response to hormone stimulus"/>
    <property type="evidence" value="ECO:0007669"/>
    <property type="project" value="TreeGrafter"/>
</dbReference>
<dbReference type="Proteomes" id="UP000827092">
    <property type="component" value="Unassembled WGS sequence"/>
</dbReference>
<feature type="compositionally biased region" description="Basic and acidic residues" evidence="1">
    <location>
        <begin position="1237"/>
        <end position="1247"/>
    </location>
</feature>
<comment type="caution">
    <text evidence="3">The sequence shown here is derived from an EMBL/GenBank/DDBJ whole genome shotgun (WGS) entry which is preliminary data.</text>
</comment>
<feature type="domain" description="PAS" evidence="2">
    <location>
        <begin position="86"/>
        <end position="150"/>
    </location>
</feature>
<gene>
    <name evidence="3" type="ORF">JTE90_010221</name>
</gene>
<dbReference type="Gene3D" id="3.30.450.20">
    <property type="entry name" value="PAS domain"/>
    <property type="match status" value="2"/>
</dbReference>
<evidence type="ECO:0000313" key="4">
    <source>
        <dbReference type="Proteomes" id="UP000827092"/>
    </source>
</evidence>
<dbReference type="EMBL" id="JAFNEN010000385">
    <property type="protein sequence ID" value="KAG8184183.1"/>
    <property type="molecule type" value="Genomic_DNA"/>
</dbReference>
<feature type="compositionally biased region" description="Low complexity" evidence="1">
    <location>
        <begin position="1248"/>
        <end position="1258"/>
    </location>
</feature>
<feature type="region of interest" description="Disordered" evidence="1">
    <location>
        <begin position="932"/>
        <end position="996"/>
    </location>
</feature>
<protein>
    <recommendedName>
        <fullName evidence="2">PAS domain-containing protein</fullName>
    </recommendedName>
</protein>
<dbReference type="GO" id="GO:0045944">
    <property type="term" value="P:positive regulation of transcription by RNA polymerase II"/>
    <property type="evidence" value="ECO:0007669"/>
    <property type="project" value="TreeGrafter"/>
</dbReference>
<feature type="region of interest" description="Disordered" evidence="1">
    <location>
        <begin position="827"/>
        <end position="860"/>
    </location>
</feature>
<organism evidence="3 4">
    <name type="scientific">Oedothorax gibbosus</name>
    <dbReference type="NCBI Taxonomy" id="931172"/>
    <lineage>
        <taxon>Eukaryota</taxon>
        <taxon>Metazoa</taxon>
        <taxon>Ecdysozoa</taxon>
        <taxon>Arthropoda</taxon>
        <taxon>Chelicerata</taxon>
        <taxon>Arachnida</taxon>
        <taxon>Araneae</taxon>
        <taxon>Araneomorphae</taxon>
        <taxon>Entelegynae</taxon>
        <taxon>Araneoidea</taxon>
        <taxon>Linyphiidae</taxon>
        <taxon>Erigoninae</taxon>
        <taxon>Oedothorax</taxon>
    </lineage>
</organism>
<feature type="compositionally biased region" description="Pro residues" evidence="1">
    <location>
        <begin position="831"/>
        <end position="848"/>
    </location>
</feature>
<feature type="region of interest" description="Disordered" evidence="1">
    <location>
        <begin position="1161"/>
        <end position="1258"/>
    </location>
</feature>
<dbReference type="GO" id="GO:0003713">
    <property type="term" value="F:transcription coactivator activity"/>
    <property type="evidence" value="ECO:0007669"/>
    <property type="project" value="InterPro"/>
</dbReference>
<feature type="compositionally biased region" description="Low complexity" evidence="1">
    <location>
        <begin position="1167"/>
        <end position="1179"/>
    </location>
</feature>
<dbReference type="GO" id="GO:0016922">
    <property type="term" value="F:nuclear receptor binding"/>
    <property type="evidence" value="ECO:0007669"/>
    <property type="project" value="TreeGrafter"/>
</dbReference>
<dbReference type="AlphaFoldDB" id="A0AAV6UKH0"/>
<evidence type="ECO:0000259" key="2">
    <source>
        <dbReference type="PROSITE" id="PS50112"/>
    </source>
</evidence>
<name>A0AAV6UKH0_9ARAC</name>
<sequence>MNASPHAALNLEELKITPFQLLGHCRGEGEMCSTLSPDKCTLLQETVNQIRHIKLGEECGDELQKSEVSSSNVNPFIGSQLIAPFLLHALDGFCFVVNADGKIEYMSPNVESFLKYNSDSLVDSSIYNIIHVGDHSRFSSNLLPMSIGNGFNWTGEGGGGENPSFQCRFLVRPPSDSEETMEEKQTRVSLYEQMSVTTVLLPKAPPIKAEEPQQEVLNRLICVARRVPPGERNGSGTTPEQFVTRLDARGKILSVDTANISSANLSFLTSSDLVGRIIQEVCHPEDFQKLTQHLKETLQQGSNTSGIYRLRFSNEKIICVQTKSKRTSPYNPMASEHEVIVASHTIVRDSSSDQQQQCMESVASPGSSLVPSLPLNGGFSFPSLSPQDFNLNDLDFLPTSSWDLATPAPPPEAPVESPHRPGQQGSGSSRSTTPFGGAGFSFSPAPKQEPISNGELGGGGSPPLERIPTSAQQQKLRNLLTHGGPPEEADSSKQQAESAPAPLENGFGSNGGDQGAVANENLILRELLNQEDEDMDTGSKDKRNNMLRKLLNNDEEKRNQDQLIQQLLKAEGKVSGGDLGGGPKRKSPDTPMEESMAKRPAPQPPTQPHAHLAGQNPMLASMLAQTPRTAPTVTTSLASAIVSQLPQERLPKNLEKKLVHTPYTGANPQGGSAPPPTYSFARGQHQQEVVTADARGHVTLGNPQHSFNQVNNNFLGHFGVGQNTANILIDGLAEAARDPSNVVSASDPLLSDILDQVWSMEQDMNLATDDLAFFKLLEELPDPSVQRPTNPPAPPVSQQVDAQEKLAIQSIQKQLMSCEPQQRQQLYPQPFQQPPPSYTRPPQQPQQRPPHYGGFNDLTPPMRRQLLEQHKHKVFLQQQYNQKKQQQLLLQQQQQQQQQQKQLNSMPGSPFGDSMSDLLNNSVAPNVTLQRSASMPEPQLSPRYSAPSPSSQLSPGQRGGFSPMGGGGYPPFPPQGQQQRHLTQQQQQWTQQQRANLQQQNPMLNAQLSQQQFAAGNAQRFSSQQQQQRQPMQQQQLGGVHSPRNSPYPPDFHPSSPGMFQQQPTPPAQRMQRAVSIPNRVNSPRGLGGSSFGGDPLLSPQPSPGSYSSPPVSNYGGYGGMDPNFPAYDQQTYPATLMDRNRGNGGGAIRSEYVRQELRAKVGARTQQHQQIHQQQQQQMVLPPGGSQSASQADFDALGFSLDLGNDVQPPSPALYSQSLMNSVGGDPQRTGSPRFQLEERPAEQKKSLLQQLLSEPP</sequence>
<dbReference type="SMART" id="SM00091">
    <property type="entry name" value="PAS"/>
    <property type="match status" value="2"/>
</dbReference>
<dbReference type="PANTHER" id="PTHR10684:SF4">
    <property type="entry name" value="TAIMAN, ISOFORM G"/>
    <property type="match status" value="1"/>
</dbReference>
<evidence type="ECO:0000256" key="1">
    <source>
        <dbReference type="SAM" id="MobiDB-lite"/>
    </source>
</evidence>
<dbReference type="SUPFAM" id="SSF55785">
    <property type="entry name" value="PYP-like sensor domain (PAS domain)"/>
    <property type="match status" value="2"/>
</dbReference>